<gene>
    <name evidence="1" type="ORF">SDC9_123909</name>
</gene>
<reference evidence="1" key="1">
    <citation type="submission" date="2019-08" db="EMBL/GenBank/DDBJ databases">
        <authorList>
            <person name="Kucharzyk K."/>
            <person name="Murdoch R.W."/>
            <person name="Higgins S."/>
            <person name="Loffler F."/>
        </authorList>
    </citation>
    <scope>NUCLEOTIDE SEQUENCE</scope>
</reference>
<comment type="caution">
    <text evidence="1">The sequence shown here is derived from an EMBL/GenBank/DDBJ whole genome shotgun (WGS) entry which is preliminary data.</text>
</comment>
<proteinExistence type="predicted"/>
<sequence length="110" mass="12692">MIGVLHPVAVFIQYVVRLLAYRLDLPVQDLPRSHEGRGQVLHAVIIERLVHALRLGNISDMDHLRLAGLSAAVHQLEPHESKRRQDQDYRDHVDHVEFLFGLLFHHLTSK</sequence>
<protein>
    <submittedName>
        <fullName evidence="1">Uncharacterized protein</fullName>
    </submittedName>
</protein>
<evidence type="ECO:0000313" key="1">
    <source>
        <dbReference type="EMBL" id="MPM76910.1"/>
    </source>
</evidence>
<accession>A0A645CIY4</accession>
<dbReference type="EMBL" id="VSSQ01027590">
    <property type="protein sequence ID" value="MPM76910.1"/>
    <property type="molecule type" value="Genomic_DNA"/>
</dbReference>
<dbReference type="AlphaFoldDB" id="A0A645CIY4"/>
<organism evidence="1">
    <name type="scientific">bioreactor metagenome</name>
    <dbReference type="NCBI Taxonomy" id="1076179"/>
    <lineage>
        <taxon>unclassified sequences</taxon>
        <taxon>metagenomes</taxon>
        <taxon>ecological metagenomes</taxon>
    </lineage>
</organism>
<name>A0A645CIY4_9ZZZZ</name>